<organism evidence="2 3">
    <name type="scientific">Ceratopteris richardii</name>
    <name type="common">Triangle waterfern</name>
    <dbReference type="NCBI Taxonomy" id="49495"/>
    <lineage>
        <taxon>Eukaryota</taxon>
        <taxon>Viridiplantae</taxon>
        <taxon>Streptophyta</taxon>
        <taxon>Embryophyta</taxon>
        <taxon>Tracheophyta</taxon>
        <taxon>Polypodiopsida</taxon>
        <taxon>Polypodiidae</taxon>
        <taxon>Polypodiales</taxon>
        <taxon>Pteridineae</taxon>
        <taxon>Pteridaceae</taxon>
        <taxon>Parkerioideae</taxon>
        <taxon>Ceratopteris</taxon>
    </lineage>
</organism>
<dbReference type="AlphaFoldDB" id="A0A8T2THS4"/>
<evidence type="ECO:0000256" key="1">
    <source>
        <dbReference type="SAM" id="MobiDB-lite"/>
    </source>
</evidence>
<dbReference type="OrthoDB" id="10067079at2759"/>
<gene>
    <name evidence="2" type="ORF">KP509_13G088500</name>
</gene>
<dbReference type="GO" id="GO:0019901">
    <property type="term" value="F:protein kinase binding"/>
    <property type="evidence" value="ECO:0007669"/>
    <property type="project" value="TreeGrafter"/>
</dbReference>
<comment type="caution">
    <text evidence="2">The sequence shown here is derived from an EMBL/GenBank/DDBJ whole genome shotgun (WGS) entry which is preliminary data.</text>
</comment>
<name>A0A8T2THS4_CERRI</name>
<proteinExistence type="predicted"/>
<feature type="region of interest" description="Disordered" evidence="1">
    <location>
        <begin position="119"/>
        <end position="186"/>
    </location>
</feature>
<dbReference type="OMA" id="EFHTYRA"/>
<reference evidence="2" key="1">
    <citation type="submission" date="2021-08" db="EMBL/GenBank/DDBJ databases">
        <title>WGS assembly of Ceratopteris richardii.</title>
        <authorList>
            <person name="Marchant D.B."/>
            <person name="Chen G."/>
            <person name="Jenkins J."/>
            <person name="Shu S."/>
            <person name="Leebens-Mack J."/>
            <person name="Grimwood J."/>
            <person name="Schmutz J."/>
            <person name="Soltis P."/>
            <person name="Soltis D."/>
            <person name="Chen Z.-H."/>
        </authorList>
    </citation>
    <scope>NUCLEOTIDE SEQUENCE</scope>
    <source>
        <strain evidence="2">Whitten #5841</strain>
        <tissue evidence="2">Leaf</tissue>
    </source>
</reference>
<dbReference type="Pfam" id="PF06658">
    <property type="entry name" value="DUF1168"/>
    <property type="match status" value="1"/>
</dbReference>
<dbReference type="GO" id="GO:0004860">
    <property type="term" value="F:protein kinase inhibitor activity"/>
    <property type="evidence" value="ECO:0007669"/>
    <property type="project" value="TreeGrafter"/>
</dbReference>
<protein>
    <recommendedName>
        <fullName evidence="4">PRKR-interacting protein 1</fullName>
    </recommendedName>
</protein>
<feature type="compositionally biased region" description="Basic residues" evidence="1">
    <location>
        <begin position="125"/>
        <end position="145"/>
    </location>
</feature>
<dbReference type="Proteomes" id="UP000825935">
    <property type="component" value="Chromosome 13"/>
</dbReference>
<dbReference type="PANTHER" id="PTHR13507">
    <property type="entry name" value="PRKR-INTERACTING PROTEIN 1"/>
    <property type="match status" value="1"/>
</dbReference>
<evidence type="ECO:0008006" key="4">
    <source>
        <dbReference type="Google" id="ProtNLM"/>
    </source>
</evidence>
<dbReference type="InterPro" id="IPR009548">
    <property type="entry name" value="Prkrip1"/>
</dbReference>
<evidence type="ECO:0000313" key="3">
    <source>
        <dbReference type="Proteomes" id="UP000825935"/>
    </source>
</evidence>
<sequence length="186" mass="21408">MTRYTTSQTYTDRNTQVLALQNDSELQLAVVEAPSVDAAPRVNHEEEDLETKLRRILNHVPVRISNTSGSSAGSGSGDFHQYRQMRRREQDRLARMDADYQKRKEEAEFLARRESRLKAAEERTAKKRAKRQKKKQKRLEKRMKVKPSVQKEGQTVCLEGEGSEDSSASEDEHVRELDTMNSTKIS</sequence>
<dbReference type="GO" id="GO:0003725">
    <property type="term" value="F:double-stranded RNA binding"/>
    <property type="evidence" value="ECO:0007669"/>
    <property type="project" value="InterPro"/>
</dbReference>
<keyword evidence="3" id="KW-1185">Reference proteome</keyword>
<evidence type="ECO:0000313" key="2">
    <source>
        <dbReference type="EMBL" id="KAH7422060.1"/>
    </source>
</evidence>
<dbReference type="EMBL" id="CM035418">
    <property type="protein sequence ID" value="KAH7422060.1"/>
    <property type="molecule type" value="Genomic_DNA"/>
</dbReference>
<accession>A0A8T2THS4</accession>
<dbReference type="GO" id="GO:0005730">
    <property type="term" value="C:nucleolus"/>
    <property type="evidence" value="ECO:0007669"/>
    <property type="project" value="TreeGrafter"/>
</dbReference>
<dbReference type="PANTHER" id="PTHR13507:SF0">
    <property type="entry name" value="PRKR-INTERACTING PROTEIN 1"/>
    <property type="match status" value="1"/>
</dbReference>